<accession>A0AAD6U6P0</accession>
<proteinExistence type="predicted"/>
<reference evidence="1" key="1">
    <citation type="submission" date="2023-03" db="EMBL/GenBank/DDBJ databases">
        <title>Massive genome expansion in bonnet fungi (Mycena s.s.) driven by repeated elements and novel gene families across ecological guilds.</title>
        <authorList>
            <consortium name="Lawrence Berkeley National Laboratory"/>
            <person name="Harder C.B."/>
            <person name="Miyauchi S."/>
            <person name="Viragh M."/>
            <person name="Kuo A."/>
            <person name="Thoen E."/>
            <person name="Andreopoulos B."/>
            <person name="Lu D."/>
            <person name="Skrede I."/>
            <person name="Drula E."/>
            <person name="Henrissat B."/>
            <person name="Morin E."/>
            <person name="Kohler A."/>
            <person name="Barry K."/>
            <person name="LaButti K."/>
            <person name="Morin E."/>
            <person name="Salamov A."/>
            <person name="Lipzen A."/>
            <person name="Mereny Z."/>
            <person name="Hegedus B."/>
            <person name="Baldrian P."/>
            <person name="Stursova M."/>
            <person name="Weitz H."/>
            <person name="Taylor A."/>
            <person name="Grigoriev I.V."/>
            <person name="Nagy L.G."/>
            <person name="Martin F."/>
            <person name="Kauserud H."/>
        </authorList>
    </citation>
    <scope>NUCLEOTIDE SEQUENCE</scope>
    <source>
        <strain evidence="1">CBHHK173m</strain>
    </source>
</reference>
<evidence type="ECO:0000313" key="1">
    <source>
        <dbReference type="EMBL" id="KAJ7086775.1"/>
    </source>
</evidence>
<dbReference type="EMBL" id="JARJCN010000030">
    <property type="protein sequence ID" value="KAJ7086775.1"/>
    <property type="molecule type" value="Genomic_DNA"/>
</dbReference>
<sequence>MTSKYHSGLLLAIPVAFLPSRLRLDGSGAAFRTPLAVTWQSSVTTATSFSRGDEHETSSEHLQWLPQLATNRPRSLLFNASAGDGMDGNDWAKKMDALGEGTAKRKERCEGKVAAGQDSVELGDIFGSRTRRTGLPSPSPPPSAAAFVPSAEVVVPLRSGLWTVADRSRILRHPAGRSAPLPRARCPLPRARWAGLGSLDCNQPRPQPAPEGCGGGRMSSRLVARAKLVGALGPLSDAEVDMQVKDMKSGNKKERVQFCGHTAPFPINPGHRFAGYGIDACKRFYSCRKPSIRGRVLVSARIAHAGGPLSGSAKFRIPRPPVLQYCGTQVLRLKLLACFYGSGAEFRVASLDLPSLSRLFHCVRVPSSALRSGHRRDVAVVRDDHHPFLPW</sequence>
<organism evidence="1 2">
    <name type="scientific">Mycena belliarum</name>
    <dbReference type="NCBI Taxonomy" id="1033014"/>
    <lineage>
        <taxon>Eukaryota</taxon>
        <taxon>Fungi</taxon>
        <taxon>Dikarya</taxon>
        <taxon>Basidiomycota</taxon>
        <taxon>Agaricomycotina</taxon>
        <taxon>Agaricomycetes</taxon>
        <taxon>Agaricomycetidae</taxon>
        <taxon>Agaricales</taxon>
        <taxon>Marasmiineae</taxon>
        <taxon>Mycenaceae</taxon>
        <taxon>Mycena</taxon>
    </lineage>
</organism>
<name>A0AAD6U6P0_9AGAR</name>
<evidence type="ECO:0000313" key="2">
    <source>
        <dbReference type="Proteomes" id="UP001222325"/>
    </source>
</evidence>
<comment type="caution">
    <text evidence="1">The sequence shown here is derived from an EMBL/GenBank/DDBJ whole genome shotgun (WGS) entry which is preliminary data.</text>
</comment>
<protein>
    <submittedName>
        <fullName evidence="1">Uncharacterized protein</fullName>
    </submittedName>
</protein>
<gene>
    <name evidence="1" type="ORF">B0H15DRAFT_950278</name>
</gene>
<dbReference type="AlphaFoldDB" id="A0AAD6U6P0"/>
<dbReference type="Proteomes" id="UP001222325">
    <property type="component" value="Unassembled WGS sequence"/>
</dbReference>
<keyword evidence="2" id="KW-1185">Reference proteome</keyword>